<dbReference type="EMBL" id="LAVV01008159">
    <property type="protein sequence ID" value="KNZ53598.1"/>
    <property type="molecule type" value="Genomic_DNA"/>
</dbReference>
<organism evidence="1 2">
    <name type="scientific">Puccinia sorghi</name>
    <dbReference type="NCBI Taxonomy" id="27349"/>
    <lineage>
        <taxon>Eukaryota</taxon>
        <taxon>Fungi</taxon>
        <taxon>Dikarya</taxon>
        <taxon>Basidiomycota</taxon>
        <taxon>Pucciniomycotina</taxon>
        <taxon>Pucciniomycetes</taxon>
        <taxon>Pucciniales</taxon>
        <taxon>Pucciniaceae</taxon>
        <taxon>Puccinia</taxon>
    </lineage>
</organism>
<comment type="caution">
    <text evidence="1">The sequence shown here is derived from an EMBL/GenBank/DDBJ whole genome shotgun (WGS) entry which is preliminary data.</text>
</comment>
<sequence>MTVKQLRCKKHVLGAYRWRTCMVTWQPAQHDIIHSQQLVVPTINKPSLAFLTSRNSSHFSIKEALLSAPFISSHHTSRSTIPFLHQLVITPRFECYIDLNHKSPSPLVISVLRKGVPGDNAIIEVTYWGLGTAKRAFNQSFYSPLYLSSSIPLTTCSDSQKKGGTVFFRELKHTRSVYTVFKKFVSLYMRPVSSFNHAFPGGLMCLASHLIWQDRTSCVYTPRFRIFQFLYSLEDLFYFMEIKAGLKLKKSLPPSVRLTVLNFDGIRKHIYNPLKQNNKIEDFILIIISKFDLFCIRPSCLYQGVYTLQDSSHVEISEGQPTHNRFSSNHPDPCSYKMTPHTYWWTGKLSECAANKTKAKLNQNSTKLSSHYTPAVNGSHIPHFLSKSIWIILKNWADFWISNLNRIISILYVPPPHAKKMKTCLNQTQAHSLKKSNRFPLFLARCKRQSNDFIIEICTGIFQFFKIPMNTLIQLKHPVTCLN</sequence>
<gene>
    <name evidence="1" type="ORF">VP01_3191g1</name>
</gene>
<dbReference type="VEuPathDB" id="FungiDB:VP01_3191g1"/>
<dbReference type="Proteomes" id="UP000037035">
    <property type="component" value="Unassembled WGS sequence"/>
</dbReference>
<keyword evidence="2" id="KW-1185">Reference proteome</keyword>
<reference evidence="1 2" key="1">
    <citation type="submission" date="2015-08" db="EMBL/GenBank/DDBJ databases">
        <title>Next Generation Sequencing and Analysis of the Genome of Puccinia sorghi L Schw, the Causal Agent of Maize Common Rust.</title>
        <authorList>
            <person name="Rochi L."/>
            <person name="Burguener G."/>
            <person name="Darino M."/>
            <person name="Turjanski A."/>
            <person name="Kreff E."/>
            <person name="Dieguez M.J."/>
            <person name="Sacco F."/>
        </authorList>
    </citation>
    <scope>NUCLEOTIDE SEQUENCE [LARGE SCALE GENOMIC DNA]</scope>
    <source>
        <strain evidence="1 2">RO10H11247</strain>
    </source>
</reference>
<dbReference type="AlphaFoldDB" id="A0A0L6UYI9"/>
<proteinExistence type="predicted"/>
<name>A0A0L6UYI9_9BASI</name>
<protein>
    <submittedName>
        <fullName evidence="1">Uncharacterized protein</fullName>
    </submittedName>
</protein>
<evidence type="ECO:0000313" key="1">
    <source>
        <dbReference type="EMBL" id="KNZ53598.1"/>
    </source>
</evidence>
<accession>A0A0L6UYI9</accession>
<evidence type="ECO:0000313" key="2">
    <source>
        <dbReference type="Proteomes" id="UP000037035"/>
    </source>
</evidence>